<protein>
    <submittedName>
        <fullName evidence="1">Uncharacterized protein</fullName>
    </submittedName>
</protein>
<gene>
    <name evidence="1" type="ORF">Patl1_08030</name>
</gene>
<proteinExistence type="predicted"/>
<sequence length="623" mass="70173">MAGQPNFLTWKAYQLNFLPIKWQSETEQSLGRVQLRGIEMEMKMVAKEDIEEGQDLTPPLSPLSYSLHNSFLSSADLSAAFRFLSLFQSPPSTCPQPRLFGLLTNRDKLLSSEEPDVLLKIRDGARELAKARGNFSDDVVLEEAVLCLVMTNAVDVRDKSGRSLGIAVYDKEFSWINHSCSPNACYRFLLSETNNTPAFHYQPKMRIVPHGKIDVCSSSELAQGCERDDGPRIVVRSIKRIKKGEEVTVAYTDLLQPKEMRQAELWSKYQFVCCCRRCTASLPTYVDQLLEEISVSNMEFMNSSSDDNLLMDEADKKLNDYVDEVVTEYLSADNPESCCKKLENLLTQGLQVEKLESKAGKLQLNFRLHPLNRLSLNAYTTLASAYKVWSIDLLTLCSDTDGHQWEAFKMSRSSVAYSLLLAGATDHLFRSESSLIASAANFWANAGESLLTLARSSAWNLIVKSGLFASKFSLQKSKCCNCSLIDRLEVDSFIRQAQSAGLKNISNEFLDCISNLTGKVWSSLIHGCLHLQIIKDPINFSWIDKSTNVSDFCTHSNKSCWTAEIISRKKSERYTNEERVNIFLLGVHCLFYGGYLASICYGDYSHLASHLQNVLYDEDNSIH</sequence>
<reference evidence="2" key="1">
    <citation type="journal article" date="2023" name="G3 (Bethesda)">
        <title>Genome assembly and association tests identify interacting loci associated with vigor, precocity, and sex in interspecific pistachio rootstocks.</title>
        <authorList>
            <person name="Palmer W."/>
            <person name="Jacygrad E."/>
            <person name="Sagayaradj S."/>
            <person name="Cavanaugh K."/>
            <person name="Han R."/>
            <person name="Bertier L."/>
            <person name="Beede B."/>
            <person name="Kafkas S."/>
            <person name="Golino D."/>
            <person name="Preece J."/>
            <person name="Michelmore R."/>
        </authorList>
    </citation>
    <scope>NUCLEOTIDE SEQUENCE [LARGE SCALE GENOMIC DNA]</scope>
</reference>
<dbReference type="EMBL" id="CM047906">
    <property type="protein sequence ID" value="KAJ0087462.1"/>
    <property type="molecule type" value="Genomic_DNA"/>
</dbReference>
<dbReference type="Proteomes" id="UP001164250">
    <property type="component" value="Chromosome 10"/>
</dbReference>
<keyword evidence="2" id="KW-1185">Reference proteome</keyword>
<name>A0ACC1ALB5_9ROSI</name>
<evidence type="ECO:0000313" key="1">
    <source>
        <dbReference type="EMBL" id="KAJ0087462.1"/>
    </source>
</evidence>
<accession>A0ACC1ALB5</accession>
<comment type="caution">
    <text evidence="1">The sequence shown here is derived from an EMBL/GenBank/DDBJ whole genome shotgun (WGS) entry which is preliminary data.</text>
</comment>
<evidence type="ECO:0000313" key="2">
    <source>
        <dbReference type="Proteomes" id="UP001164250"/>
    </source>
</evidence>
<organism evidence="1 2">
    <name type="scientific">Pistacia atlantica</name>
    <dbReference type="NCBI Taxonomy" id="434234"/>
    <lineage>
        <taxon>Eukaryota</taxon>
        <taxon>Viridiplantae</taxon>
        <taxon>Streptophyta</taxon>
        <taxon>Embryophyta</taxon>
        <taxon>Tracheophyta</taxon>
        <taxon>Spermatophyta</taxon>
        <taxon>Magnoliopsida</taxon>
        <taxon>eudicotyledons</taxon>
        <taxon>Gunneridae</taxon>
        <taxon>Pentapetalae</taxon>
        <taxon>rosids</taxon>
        <taxon>malvids</taxon>
        <taxon>Sapindales</taxon>
        <taxon>Anacardiaceae</taxon>
        <taxon>Pistacia</taxon>
    </lineage>
</organism>